<protein>
    <submittedName>
        <fullName evidence="1">Uncharacterized protein</fullName>
    </submittedName>
</protein>
<proteinExistence type="predicted"/>
<comment type="caution">
    <text evidence="1">The sequence shown here is derived from an EMBL/GenBank/DDBJ whole genome shotgun (WGS) entry which is preliminary data.</text>
</comment>
<evidence type="ECO:0000313" key="2">
    <source>
        <dbReference type="Proteomes" id="UP001281761"/>
    </source>
</evidence>
<dbReference type="EMBL" id="JARBJD010000198">
    <property type="protein sequence ID" value="KAK2947531.1"/>
    <property type="molecule type" value="Genomic_DNA"/>
</dbReference>
<evidence type="ECO:0000313" key="1">
    <source>
        <dbReference type="EMBL" id="KAK2947531.1"/>
    </source>
</evidence>
<sequence>MLLQYQQRCVGEHSILPASSEMQVREVQNVHSFQVHGPSSIRRQAVGNENVGYFSKKCGEKQRTVGICIRLVKKAICHHCGAGSGDVNAAAFKAEHVPPELCRTFSE</sequence>
<dbReference type="Proteomes" id="UP001281761">
    <property type="component" value="Unassembled WGS sequence"/>
</dbReference>
<keyword evidence="2" id="KW-1185">Reference proteome</keyword>
<name>A0ABQ9XB69_9EUKA</name>
<gene>
    <name evidence="1" type="ORF">BLNAU_17551</name>
</gene>
<organism evidence="1 2">
    <name type="scientific">Blattamonas nauphoetae</name>
    <dbReference type="NCBI Taxonomy" id="2049346"/>
    <lineage>
        <taxon>Eukaryota</taxon>
        <taxon>Metamonada</taxon>
        <taxon>Preaxostyla</taxon>
        <taxon>Oxymonadida</taxon>
        <taxon>Blattamonas</taxon>
    </lineage>
</organism>
<reference evidence="1 2" key="1">
    <citation type="journal article" date="2022" name="bioRxiv">
        <title>Genomics of Preaxostyla Flagellates Illuminates Evolutionary Transitions and the Path Towards Mitochondrial Loss.</title>
        <authorList>
            <person name="Novak L.V.F."/>
            <person name="Treitli S.C."/>
            <person name="Pyrih J."/>
            <person name="Halakuc P."/>
            <person name="Pipaliya S.V."/>
            <person name="Vacek V."/>
            <person name="Brzon O."/>
            <person name="Soukal P."/>
            <person name="Eme L."/>
            <person name="Dacks J.B."/>
            <person name="Karnkowska A."/>
            <person name="Elias M."/>
            <person name="Hampl V."/>
        </authorList>
    </citation>
    <scope>NUCLEOTIDE SEQUENCE [LARGE SCALE GENOMIC DNA]</scope>
    <source>
        <strain evidence="1">NAU3</strain>
        <tissue evidence="1">Gut</tissue>
    </source>
</reference>
<accession>A0ABQ9XB69</accession>